<dbReference type="Pfam" id="PF14111">
    <property type="entry name" value="DUF4283"/>
    <property type="match status" value="1"/>
</dbReference>
<keyword evidence="4 6" id="KW-1133">Transmembrane helix</keyword>
<dbReference type="Pfam" id="PF13966">
    <property type="entry name" value="zf-RVT"/>
    <property type="match status" value="1"/>
</dbReference>
<reference evidence="8 9" key="1">
    <citation type="submission" date="2020-12" db="EMBL/GenBank/DDBJ databases">
        <title>Concerted genomic and epigenomic changes stabilize Arabidopsis allopolyploids.</title>
        <authorList>
            <person name="Chen Z."/>
        </authorList>
    </citation>
    <scope>NUCLEOTIDE SEQUENCE [LARGE SCALE GENOMIC DNA]</scope>
    <source>
        <strain evidence="8">Allo738</strain>
        <tissue evidence="8">Leaf</tissue>
    </source>
</reference>
<feature type="transmembrane region" description="Helical" evidence="6">
    <location>
        <begin position="91"/>
        <end position="110"/>
    </location>
</feature>
<evidence type="ECO:0000313" key="9">
    <source>
        <dbReference type="Proteomes" id="UP000694240"/>
    </source>
</evidence>
<dbReference type="InterPro" id="IPR026960">
    <property type="entry name" value="RVT-Znf"/>
</dbReference>
<dbReference type="GO" id="GO:0003676">
    <property type="term" value="F:nucleic acid binding"/>
    <property type="evidence" value="ECO:0007669"/>
    <property type="project" value="InterPro"/>
</dbReference>
<evidence type="ECO:0000256" key="4">
    <source>
        <dbReference type="ARBA" id="ARBA00022989"/>
    </source>
</evidence>
<dbReference type="Pfam" id="PF13456">
    <property type="entry name" value="RVT_3"/>
    <property type="match status" value="1"/>
</dbReference>
<comment type="subcellular location">
    <subcellularLocation>
        <location evidence="1">Membrane</location>
        <topology evidence="1">Multi-pass membrane protein</topology>
    </subcellularLocation>
</comment>
<evidence type="ECO:0000256" key="5">
    <source>
        <dbReference type="ARBA" id="ARBA00023136"/>
    </source>
</evidence>
<dbReference type="CDD" id="cd06222">
    <property type="entry name" value="RNase_H_like"/>
    <property type="match status" value="1"/>
</dbReference>
<evidence type="ECO:0000256" key="6">
    <source>
        <dbReference type="SAM" id="Phobius"/>
    </source>
</evidence>
<dbReference type="CDD" id="cd01650">
    <property type="entry name" value="RT_nLTR_like"/>
    <property type="match status" value="1"/>
</dbReference>
<keyword evidence="5 6" id="KW-0472">Membrane</keyword>
<keyword evidence="8" id="KW-0548">Nucleotidyltransferase</keyword>
<protein>
    <submittedName>
        <fullName evidence="8">Reverse transcriptase domain</fullName>
    </submittedName>
</protein>
<dbReference type="Pfam" id="PF03372">
    <property type="entry name" value="Exo_endo_phos"/>
    <property type="match status" value="1"/>
</dbReference>
<keyword evidence="9" id="KW-1185">Reference proteome</keyword>
<dbReference type="Pfam" id="PF00078">
    <property type="entry name" value="RVT_1"/>
    <property type="match status" value="1"/>
</dbReference>
<dbReference type="Pfam" id="PF04819">
    <property type="entry name" value="DUF716"/>
    <property type="match status" value="1"/>
</dbReference>
<feature type="transmembrane region" description="Helical" evidence="6">
    <location>
        <begin position="154"/>
        <end position="174"/>
    </location>
</feature>
<keyword evidence="3 6" id="KW-0812">Transmembrane</keyword>
<dbReference type="GO" id="GO:0004523">
    <property type="term" value="F:RNA-DNA hybrid ribonuclease activity"/>
    <property type="evidence" value="ECO:0007669"/>
    <property type="project" value="InterPro"/>
</dbReference>
<keyword evidence="8" id="KW-0808">Transferase</keyword>
<evidence type="ECO:0000256" key="2">
    <source>
        <dbReference type="ARBA" id="ARBA00006948"/>
    </source>
</evidence>
<dbReference type="GO" id="GO:0003964">
    <property type="term" value="F:RNA-directed DNA polymerase activity"/>
    <property type="evidence" value="ECO:0007669"/>
    <property type="project" value="UniProtKB-KW"/>
</dbReference>
<dbReference type="PANTHER" id="PTHR46285">
    <property type="entry name" value="PROTEINASE INHIBITOR I4, SERPIN (DUF716)-RELATED"/>
    <property type="match status" value="1"/>
</dbReference>
<gene>
    <name evidence="8" type="ORF">ISN45_Aa01g039430</name>
</gene>
<proteinExistence type="inferred from homology"/>
<accession>A0A8T2C7E6</accession>
<feature type="transmembrane region" description="Helical" evidence="6">
    <location>
        <begin position="238"/>
        <end position="261"/>
    </location>
</feature>
<name>A0A8T2C7E6_9BRAS</name>
<evidence type="ECO:0000256" key="1">
    <source>
        <dbReference type="ARBA" id="ARBA00004141"/>
    </source>
</evidence>
<dbReference type="InterPro" id="IPR000477">
    <property type="entry name" value="RT_dom"/>
</dbReference>
<dbReference type="Pfam" id="PF14392">
    <property type="entry name" value="zf-CCHC_4"/>
    <property type="match status" value="1"/>
</dbReference>
<dbReference type="EMBL" id="JAEFBK010000006">
    <property type="protein sequence ID" value="KAG7595235.1"/>
    <property type="molecule type" value="Genomic_DNA"/>
</dbReference>
<dbReference type="Proteomes" id="UP000694240">
    <property type="component" value="Chromosome 6"/>
</dbReference>
<feature type="transmembrane region" description="Helical" evidence="6">
    <location>
        <begin position="52"/>
        <end position="70"/>
    </location>
</feature>
<dbReference type="InterPro" id="IPR044730">
    <property type="entry name" value="RNase_H-like_dom_plant"/>
</dbReference>
<dbReference type="InterPro" id="IPR005135">
    <property type="entry name" value="Endo/exonuclease/phosphatase"/>
</dbReference>
<dbReference type="InterPro" id="IPR002156">
    <property type="entry name" value="RNaseH_domain"/>
</dbReference>
<comment type="similarity">
    <text evidence="2">Belongs to the TMEM45 family.</text>
</comment>
<dbReference type="PROSITE" id="PS50878">
    <property type="entry name" value="RT_POL"/>
    <property type="match status" value="1"/>
</dbReference>
<feature type="transmembrane region" description="Helical" evidence="6">
    <location>
        <begin position="194"/>
        <end position="217"/>
    </location>
</feature>
<dbReference type="InterPro" id="IPR025558">
    <property type="entry name" value="DUF4283"/>
</dbReference>
<evidence type="ECO:0000256" key="3">
    <source>
        <dbReference type="ARBA" id="ARBA00022692"/>
    </source>
</evidence>
<sequence length="2029" mass="231691">MESPAGHLGSGIGFLAVGVWHLFNNIKLFCLNPNTYSSSPWFPSPKLRYLELYFIMVSLSTITVRQLFIGPKRHNPFDPDGTIPSSHLRSVEHSILFISFIVYAVFAIVFDRVRPRAAATAKALAFLALAAAFAQQLFVFHFHSTDHVGVEGQYHLLYQLVIFVSLITTLMGIAMPKSFLVSFVRSSSIACQGAWLILMGFMLFTPSLLPKGCFFYVEKKHQLIRCSSEEALHRAKSLINIEFSLLLVVFTIFIMTFYVVLDGVYGEKAEYYSILTTKDDQALMAMSLEEEEVPFEMPNLPQYNSCERNVLSLVGRLLNPDNQSMSNLILNMPRKWQKIGRVRGIALSNERFQFIFRYEHDLVEILEKGVHTFNEWAIAVERWTENPSPESLQFLELWVQIRNIPINHYTEQSITLLGDLVGQVIEAVVVPDKPQNQDFVRVKIKFDVSRPLRKSKVVNLPGGKSTVVTYHYERIQKRCYHCQRLTHEKDLCPVLIKQRLDLTIERNLGKKIEKPKPSLVIKDSDPLFGVLSEDQVGIHPLLGRPRIAPDVLEGMRQYLLMGNGEDRKIREARVKSSVAETEKDPFLQKTVLRMEPPPIISNDINRGKGIVFGYDSSDSSSRSLNLAQPVESPSLTTLENQNSDIIIPWGGTLGLVDMDSQGLGRPQDLTIPRLMEMRKKHFPEILFLMETMNVRDVIVDIQEWLGYDKVYTVDPVGKCGGLALFWKKSVSVEVLYADKNILDLQVEYGVSRLLVSCIYGNPSSDLRHLVWERLSRIGSQRKEGWCLVGDFNEILHNGEKLGGPRRSEASFVDFSVMLKTCDMIELPSSGNGFTWGGRRYDLWIQCKLDRCFGNKEWFKRFPASNQLFLEKKGSDHRPVLVQLFSSQEKYRGSFRFDKRMLHQPLVLEAITRAWQNQYSPFGQSVSERLRRCRKSLSLWKKENVSNSLEKIQRIQKDIEIEHAAFAPSFYRMACLQREMVKAHRDEESFWKQKSRKKWMNSGDKNTKYFHASVKAQRSKNGLDKLMDDDGFMHRSEASKGEVAYNYFKKLFSSSYPVDPHDLFEGFMPRISQDMNEQLVAQVTREEVRAAVFSIKASSSPGADGMTGLFFQQYWDVVGDQVTVEVLKFFSDGVFEEEWNFTQLCLIPKKVNSPLMSDLRPISLCSVLYKVISKILISRLQPFLADIVSPSQSAFVAERLISDNILIAHEVVHGLRTFDGVSKEFMAIKTDMSKAYDRVEWSYLRFLLSALGFHQKWINWVMICVSTVTYTVLINGQAFGRIVPQRGLRQGDPLSPFLFVLCTEGLTHLLNRAEQAGIINGMRFSPQGPSIHHLLFADDSLFICKAEEEQCVAIQHILQVYGTATGQIINLDKSSITFGAKVGENIKVLVKNRLGIMNEGGAGTYLGLPECFSGSKKDMLAYIHEKLKSRLSGWFAKTLSQGGKEILLKSVAMAMPVYAMSCFKLPKGTCETLSSAMSSFWWSSVENERKIHWVAWDKMCLTKQQGGLGFKDIELFNQALLAKQAWRLLQSPDCLFSQFFKSRYFADHDFLEAVKGTRPSFAWNSILHGRDLLVQGLKQMVGDGRSLRVWTSKWLDDQGRGFMRAPFMKNILVNVDLSVNDLIDPSTKSWYRDKLEDLFFPGDIELIVKIKPVTSSSDFLCWKHNKSGDYSVRSGYWLASKLYKADDLLRATALPSLNGIKDLIWSTLAPTKIKVFLWKVVSGAIPVAERLLSRGMTIDSRCQVCGGEGESIDHVLFSCPLARQVWAVSNIPCPEDGFQAHSIYHNLHFVLSMCKCLTVPLEIRRLVPWILWLLWKNRNNLLFEGMVFLVKDMMDKIRESSSEWFMAQQIDREAEKKQESGLNRHNGKWRPPAKPWLKCNVAFSWDKDKKMSGAAWVLRNSRGAVLLHSRRGYADIESKQDAEMESWFWAIESMRSLHIHKVIFAVEGKDLVNAVSRPRAWPSFKYQAGRIHLVLSHLPFWQLVHEERKANLGAFFIAQSVTSEDRSQSYVAQGYPFWLHEVFTNESCVA</sequence>
<feature type="domain" description="Reverse transcriptase" evidence="7">
    <location>
        <begin position="1127"/>
        <end position="1409"/>
    </location>
</feature>
<dbReference type="InterPro" id="IPR025836">
    <property type="entry name" value="Zn_knuckle_CX2CX4HX4C"/>
</dbReference>
<dbReference type="InterPro" id="IPR006904">
    <property type="entry name" value="DUF716"/>
</dbReference>
<evidence type="ECO:0000259" key="7">
    <source>
        <dbReference type="PROSITE" id="PS50878"/>
    </source>
</evidence>
<keyword evidence="8" id="KW-0695">RNA-directed DNA polymerase</keyword>
<dbReference type="PANTHER" id="PTHR46285:SF3">
    <property type="entry name" value="PROTEINASE INHIBITOR I4, SERPIN (DUF716)"/>
    <property type="match status" value="1"/>
</dbReference>
<organism evidence="8 9">
    <name type="scientific">Arabidopsis thaliana x Arabidopsis arenosa</name>
    <dbReference type="NCBI Taxonomy" id="1240361"/>
    <lineage>
        <taxon>Eukaryota</taxon>
        <taxon>Viridiplantae</taxon>
        <taxon>Streptophyta</taxon>
        <taxon>Embryophyta</taxon>
        <taxon>Tracheophyta</taxon>
        <taxon>Spermatophyta</taxon>
        <taxon>Magnoliopsida</taxon>
        <taxon>eudicotyledons</taxon>
        <taxon>Gunneridae</taxon>
        <taxon>Pentapetalae</taxon>
        <taxon>rosids</taxon>
        <taxon>malvids</taxon>
        <taxon>Brassicales</taxon>
        <taxon>Brassicaceae</taxon>
        <taxon>Camelineae</taxon>
        <taxon>Arabidopsis</taxon>
    </lineage>
</organism>
<dbReference type="GO" id="GO:0016020">
    <property type="term" value="C:membrane"/>
    <property type="evidence" value="ECO:0007669"/>
    <property type="project" value="UniProtKB-SubCell"/>
</dbReference>
<evidence type="ECO:0000313" key="8">
    <source>
        <dbReference type="EMBL" id="KAG7595235.1"/>
    </source>
</evidence>
<comment type="caution">
    <text evidence="8">The sequence shown here is derived from an EMBL/GenBank/DDBJ whole genome shotgun (WGS) entry which is preliminary data.</text>
</comment>